<dbReference type="EMBL" id="JELY01003305">
    <property type="protein sequence ID" value="KYF49907.1"/>
    <property type="molecule type" value="Genomic_DNA"/>
</dbReference>
<reference evidence="1 2" key="1">
    <citation type="submission" date="2014-02" db="EMBL/GenBank/DDBJ databases">
        <title>The small core and large imbalanced accessory genome model reveals a collaborative survival strategy of Sorangium cellulosum strains in nature.</title>
        <authorList>
            <person name="Han K."/>
            <person name="Peng R."/>
            <person name="Blom J."/>
            <person name="Li Y.-Z."/>
        </authorList>
    </citation>
    <scope>NUCLEOTIDE SEQUENCE [LARGE SCALE GENOMIC DNA]</scope>
    <source>
        <strain evidence="1 2">So0157-25</strain>
    </source>
</reference>
<comment type="caution">
    <text evidence="1">The sequence shown here is derived from an EMBL/GenBank/DDBJ whole genome shotgun (WGS) entry which is preliminary data.</text>
</comment>
<proteinExistence type="predicted"/>
<dbReference type="AlphaFoldDB" id="A0A150P319"/>
<sequence>MMVLRSFFPRIALLFALFLAPLTVVPGNISVVETNSSDVSGTFHTGAVEIDHTDLEVLQPQRGATFRARALQRAAMGDGMPPRVILVADLRPTRIASPVPRPPLRRPPPRFLN</sequence>
<accession>A0A150P319</accession>
<evidence type="ECO:0000313" key="2">
    <source>
        <dbReference type="Proteomes" id="UP000075420"/>
    </source>
</evidence>
<dbReference type="Proteomes" id="UP000075420">
    <property type="component" value="Unassembled WGS sequence"/>
</dbReference>
<name>A0A150P319_SORCE</name>
<evidence type="ECO:0000313" key="1">
    <source>
        <dbReference type="EMBL" id="KYF49907.1"/>
    </source>
</evidence>
<gene>
    <name evidence="1" type="ORF">BE08_37500</name>
</gene>
<protein>
    <submittedName>
        <fullName evidence="1">Uncharacterized protein</fullName>
    </submittedName>
</protein>
<organism evidence="1 2">
    <name type="scientific">Sorangium cellulosum</name>
    <name type="common">Polyangium cellulosum</name>
    <dbReference type="NCBI Taxonomy" id="56"/>
    <lineage>
        <taxon>Bacteria</taxon>
        <taxon>Pseudomonadati</taxon>
        <taxon>Myxococcota</taxon>
        <taxon>Polyangia</taxon>
        <taxon>Polyangiales</taxon>
        <taxon>Polyangiaceae</taxon>
        <taxon>Sorangium</taxon>
    </lineage>
</organism>